<evidence type="ECO:0000313" key="2">
    <source>
        <dbReference type="WBParaSite" id="MhA1_Contig599.frz3.gene16"/>
    </source>
</evidence>
<reference evidence="2" key="1">
    <citation type="submission" date="2016-11" db="UniProtKB">
        <authorList>
            <consortium name="WormBaseParasite"/>
        </authorList>
    </citation>
    <scope>IDENTIFICATION</scope>
</reference>
<dbReference type="AlphaFoldDB" id="A0A1I8BTG5"/>
<dbReference type="WBParaSite" id="MhA1_Contig599.frz3.gene16">
    <property type="protein sequence ID" value="MhA1_Contig599.frz3.gene16"/>
    <property type="gene ID" value="MhA1_Contig599.frz3.gene16"/>
</dbReference>
<protein>
    <submittedName>
        <fullName evidence="2">Uncharacterized protein</fullName>
    </submittedName>
</protein>
<evidence type="ECO:0000313" key="1">
    <source>
        <dbReference type="Proteomes" id="UP000095281"/>
    </source>
</evidence>
<accession>A0A1I8BTG5</accession>
<name>A0A1I8BTG5_MELHA</name>
<organism evidence="1 2">
    <name type="scientific">Meloidogyne hapla</name>
    <name type="common">Root-knot nematode worm</name>
    <dbReference type="NCBI Taxonomy" id="6305"/>
    <lineage>
        <taxon>Eukaryota</taxon>
        <taxon>Metazoa</taxon>
        <taxon>Ecdysozoa</taxon>
        <taxon>Nematoda</taxon>
        <taxon>Chromadorea</taxon>
        <taxon>Rhabditida</taxon>
        <taxon>Tylenchina</taxon>
        <taxon>Tylenchomorpha</taxon>
        <taxon>Tylenchoidea</taxon>
        <taxon>Meloidogynidae</taxon>
        <taxon>Meloidogyninae</taxon>
        <taxon>Meloidogyne</taxon>
    </lineage>
</organism>
<dbReference type="Proteomes" id="UP000095281">
    <property type="component" value="Unplaced"/>
</dbReference>
<keyword evidence="1" id="KW-1185">Reference proteome</keyword>
<sequence>MFESITAFQVVMEKKIPVKKVAGCQGDRIALNNTTPLELFNFLLGKDNSLKGTNDDFYERKADYEPHELKLLANIYEIGCLPGNYEKVKREDVDKQCKVIDDKYNKECEDEMWAKFQVCYRSKLQGEDERIELKNLETGCGRNCKKQSQHGIEMRVCARRTSFERDDKRNEYKIEYNVFAKIGFSFTHKSFTSEKSVTITGLINKTSGYLEPPSKKDATITIFTIKLGTEDTLFATLTGLDGYELDYGANTEYKMKLLFSKRDGHKENSFQIIAEGNEAISLLGLDMELWNYYSTLIEEMEFPINSCHLTLKFNEYEVETNNHCDMFYNNQNSVINRIEVWTYLTSLACNDEEATKQRLSGIHASETCIYKSGSKNEMRNDYAKACISYEGNQQEKHGIEFRMFATRVGFKKLEEEYWIKVSVSVIIGFSFSTKTFVIYLSSDCMYHIF</sequence>
<proteinExistence type="predicted"/>